<dbReference type="PROSITE" id="PS50893">
    <property type="entry name" value="ABC_TRANSPORTER_2"/>
    <property type="match status" value="1"/>
</dbReference>
<organism evidence="6 7">
    <name type="scientific">Caldisphaera lagunensis (strain DSM 15908 / JCM 11604 / ANMR 0165 / IC-154)</name>
    <dbReference type="NCBI Taxonomy" id="1056495"/>
    <lineage>
        <taxon>Archaea</taxon>
        <taxon>Thermoproteota</taxon>
        <taxon>Thermoprotei</taxon>
        <taxon>Acidilobales</taxon>
        <taxon>Caldisphaeraceae</taxon>
        <taxon>Caldisphaera</taxon>
    </lineage>
</organism>
<evidence type="ECO:0000256" key="3">
    <source>
        <dbReference type="ARBA" id="ARBA00022741"/>
    </source>
</evidence>
<proteinExistence type="inferred from homology"/>
<dbReference type="InParanoid" id="L0AC61"/>
<evidence type="ECO:0000256" key="2">
    <source>
        <dbReference type="ARBA" id="ARBA00022448"/>
    </source>
</evidence>
<evidence type="ECO:0000259" key="5">
    <source>
        <dbReference type="PROSITE" id="PS50893"/>
    </source>
</evidence>
<dbReference type="GO" id="GO:0016887">
    <property type="term" value="F:ATP hydrolysis activity"/>
    <property type="evidence" value="ECO:0007669"/>
    <property type="project" value="InterPro"/>
</dbReference>
<dbReference type="InterPro" id="IPR027417">
    <property type="entry name" value="P-loop_NTPase"/>
</dbReference>
<gene>
    <name evidence="6" type="ordered locus">Calag_0994</name>
</gene>
<dbReference type="KEGG" id="clg:Calag_0994"/>
<dbReference type="PANTHER" id="PTHR42711:SF5">
    <property type="entry name" value="ABC TRANSPORTER ATP-BINDING PROTEIN NATA"/>
    <property type="match status" value="1"/>
</dbReference>
<keyword evidence="3" id="KW-0547">Nucleotide-binding</keyword>
<keyword evidence="2" id="KW-0813">Transport</keyword>
<keyword evidence="7" id="KW-1185">Reference proteome</keyword>
<evidence type="ECO:0000313" key="7">
    <source>
        <dbReference type="Proteomes" id="UP000010469"/>
    </source>
</evidence>
<dbReference type="HOGENOM" id="CLU_000604_1_2_2"/>
<dbReference type="OrthoDB" id="40048at2157"/>
<comment type="similarity">
    <text evidence="1">Belongs to the ABC transporter superfamily.</text>
</comment>
<dbReference type="GO" id="GO:0005524">
    <property type="term" value="F:ATP binding"/>
    <property type="evidence" value="ECO:0007669"/>
    <property type="project" value="UniProtKB-KW"/>
</dbReference>
<feature type="domain" description="ABC transporter" evidence="5">
    <location>
        <begin position="4"/>
        <end position="230"/>
    </location>
</feature>
<name>L0AC61_CALLD</name>
<dbReference type="FunCoup" id="L0AC61">
    <property type="interactions" value="12"/>
</dbReference>
<dbReference type="PANTHER" id="PTHR42711">
    <property type="entry name" value="ABC TRANSPORTER ATP-BINDING PROTEIN"/>
    <property type="match status" value="1"/>
</dbReference>
<dbReference type="Proteomes" id="UP000010469">
    <property type="component" value="Chromosome"/>
</dbReference>
<sequence length="295" mass="32831">MDDLIIEDVTKKYGNFTVLNNVSLKVRKGEIMALVGPNGAGKSTLIKTSLGLLRRDSGKVLLFNKDPFYESSARERVGVIFERPSLPMSMPIEEFLSHVTKIYNKNSEIIKEAIDLVGLSNYENKPFSQLSAGQRQRAAIAHALISDPDMIIADEPTSNLDPLERNKILELFLKINKQKGLTIMISSHVLPEVLRVSTSIAIMKSGKVIKTGTPDDIIKNISIARIRCKDVRIIKENLEKNGYSLSIEGGNIYVKTENQEGISKLLNLLSDQIKNGQQIYGIELIEPVIEEILEG</sequence>
<dbReference type="eggNOG" id="arCOG00194">
    <property type="taxonomic scope" value="Archaea"/>
</dbReference>
<dbReference type="InterPro" id="IPR003593">
    <property type="entry name" value="AAA+_ATPase"/>
</dbReference>
<dbReference type="InterPro" id="IPR050763">
    <property type="entry name" value="ABC_transporter_ATP-binding"/>
</dbReference>
<dbReference type="Gene3D" id="3.40.50.300">
    <property type="entry name" value="P-loop containing nucleotide triphosphate hydrolases"/>
    <property type="match status" value="1"/>
</dbReference>
<evidence type="ECO:0000256" key="1">
    <source>
        <dbReference type="ARBA" id="ARBA00005417"/>
    </source>
</evidence>
<dbReference type="EMBL" id="CP003378">
    <property type="protein sequence ID" value="AFZ70717.1"/>
    <property type="molecule type" value="Genomic_DNA"/>
</dbReference>
<dbReference type="InterPro" id="IPR003439">
    <property type="entry name" value="ABC_transporter-like_ATP-bd"/>
</dbReference>
<dbReference type="RefSeq" id="WP_015232614.1">
    <property type="nucleotide sequence ID" value="NC_019791.1"/>
</dbReference>
<reference evidence="7" key="1">
    <citation type="submission" date="2012-03" db="EMBL/GenBank/DDBJ databases">
        <title>Complete genome of Caldisphaera lagunensis DSM 15908.</title>
        <authorList>
            <person name="Lucas S."/>
            <person name="Copeland A."/>
            <person name="Lapidus A."/>
            <person name="Glavina del Rio T."/>
            <person name="Dalin E."/>
            <person name="Tice H."/>
            <person name="Bruce D."/>
            <person name="Goodwin L."/>
            <person name="Pitluck S."/>
            <person name="Peters L."/>
            <person name="Mikhailova N."/>
            <person name="Teshima H."/>
            <person name="Kyrpides N."/>
            <person name="Mavromatis K."/>
            <person name="Ivanova N."/>
            <person name="Brettin T."/>
            <person name="Detter J.C."/>
            <person name="Han C."/>
            <person name="Larimer F."/>
            <person name="Land M."/>
            <person name="Hauser L."/>
            <person name="Markowitz V."/>
            <person name="Cheng J.-F."/>
            <person name="Hugenholtz P."/>
            <person name="Woyke T."/>
            <person name="Wu D."/>
            <person name="Spring S."/>
            <person name="Schroeder M."/>
            <person name="Brambilla E."/>
            <person name="Klenk H.-P."/>
            <person name="Eisen J.A."/>
        </authorList>
    </citation>
    <scope>NUCLEOTIDE SEQUENCE [LARGE SCALE GENOMIC DNA]</scope>
    <source>
        <strain evidence="7">DSM 15908 / JCM 11604 / IC-154</strain>
    </source>
</reference>
<protein>
    <submittedName>
        <fullName evidence="6">ABC-type multidrug transport system, ATPase component</fullName>
    </submittedName>
</protein>
<dbReference type="SMART" id="SM00382">
    <property type="entry name" value="AAA"/>
    <property type="match status" value="1"/>
</dbReference>
<evidence type="ECO:0000313" key="6">
    <source>
        <dbReference type="EMBL" id="AFZ70717.1"/>
    </source>
</evidence>
<dbReference type="Pfam" id="PF00005">
    <property type="entry name" value="ABC_tran"/>
    <property type="match status" value="1"/>
</dbReference>
<dbReference type="AlphaFoldDB" id="L0AC61"/>
<keyword evidence="4" id="KW-0067">ATP-binding</keyword>
<evidence type="ECO:0000256" key="4">
    <source>
        <dbReference type="ARBA" id="ARBA00022840"/>
    </source>
</evidence>
<dbReference type="SUPFAM" id="SSF52540">
    <property type="entry name" value="P-loop containing nucleoside triphosphate hydrolases"/>
    <property type="match status" value="1"/>
</dbReference>
<accession>L0AC61</accession>
<dbReference type="GeneID" id="14212254"/>
<dbReference type="STRING" id="1056495.Calag_0994"/>